<accession>T1FMY0</accession>
<dbReference type="Gene3D" id="3.60.21.10">
    <property type="match status" value="1"/>
</dbReference>
<dbReference type="FunCoup" id="T1FMY0">
    <property type="interactions" value="57"/>
</dbReference>
<dbReference type="HOGENOM" id="CLU_069901_0_0_1"/>
<evidence type="ECO:0000256" key="5">
    <source>
        <dbReference type="SAM" id="Phobius"/>
    </source>
</evidence>
<evidence type="ECO:0000313" key="7">
    <source>
        <dbReference type="EMBL" id="ESO04966.1"/>
    </source>
</evidence>
<evidence type="ECO:0000256" key="3">
    <source>
        <dbReference type="ARBA" id="ARBA00022989"/>
    </source>
</evidence>
<reference evidence="8" key="3">
    <citation type="submission" date="2015-06" db="UniProtKB">
        <authorList>
            <consortium name="EnsemblMetazoa"/>
        </authorList>
    </citation>
    <scope>IDENTIFICATION</scope>
</reference>
<dbReference type="STRING" id="6412.T1FMY0"/>
<dbReference type="PANTHER" id="PTHR13315">
    <property type="entry name" value="METALLO PHOSPHOESTERASE RELATED"/>
    <property type="match status" value="1"/>
</dbReference>
<keyword evidence="9" id="KW-1185">Reference proteome</keyword>
<dbReference type="FunFam" id="3.60.21.10:FF:000059">
    <property type="entry name" value="Metallophosphoesterase, isoform B"/>
    <property type="match status" value="1"/>
</dbReference>
<keyword evidence="3 5" id="KW-1133">Transmembrane helix</keyword>
<reference evidence="7 9" key="2">
    <citation type="journal article" date="2013" name="Nature">
        <title>Insights into bilaterian evolution from three spiralian genomes.</title>
        <authorList>
            <person name="Simakov O."/>
            <person name="Marletaz F."/>
            <person name="Cho S.J."/>
            <person name="Edsinger-Gonzales E."/>
            <person name="Havlak P."/>
            <person name="Hellsten U."/>
            <person name="Kuo D.H."/>
            <person name="Larsson T."/>
            <person name="Lv J."/>
            <person name="Arendt D."/>
            <person name="Savage R."/>
            <person name="Osoegawa K."/>
            <person name="de Jong P."/>
            <person name="Grimwood J."/>
            <person name="Chapman J.A."/>
            <person name="Shapiro H."/>
            <person name="Aerts A."/>
            <person name="Otillar R.P."/>
            <person name="Terry A.Y."/>
            <person name="Boore J.L."/>
            <person name="Grigoriev I.V."/>
            <person name="Lindberg D.R."/>
            <person name="Seaver E.C."/>
            <person name="Weisblat D.A."/>
            <person name="Putnam N.H."/>
            <person name="Rokhsar D.S."/>
        </authorList>
    </citation>
    <scope>NUCLEOTIDE SEQUENCE</scope>
</reference>
<feature type="domain" description="Calcineurin-like phosphoesterase" evidence="6">
    <location>
        <begin position="53"/>
        <end position="246"/>
    </location>
</feature>
<name>T1FMY0_HELRO</name>
<dbReference type="eggNOG" id="KOG3662">
    <property type="taxonomic scope" value="Eukaryota"/>
</dbReference>
<keyword evidence="2 5" id="KW-0812">Transmembrane</keyword>
<dbReference type="InterPro" id="IPR029052">
    <property type="entry name" value="Metallo-depent_PP-like"/>
</dbReference>
<dbReference type="InterPro" id="IPR004843">
    <property type="entry name" value="Calcineurin-like_PHP"/>
</dbReference>
<dbReference type="Pfam" id="PF00149">
    <property type="entry name" value="Metallophos"/>
    <property type="match status" value="1"/>
</dbReference>
<dbReference type="PANTHER" id="PTHR13315:SF4">
    <property type="entry name" value="METALLOPHOSPHOESTERASE, ISOFORM E"/>
    <property type="match status" value="1"/>
</dbReference>
<dbReference type="Proteomes" id="UP000015101">
    <property type="component" value="Unassembled WGS sequence"/>
</dbReference>
<dbReference type="InParanoid" id="T1FMY0"/>
<evidence type="ECO:0000256" key="2">
    <source>
        <dbReference type="ARBA" id="ARBA00022692"/>
    </source>
</evidence>
<dbReference type="SUPFAM" id="SSF56300">
    <property type="entry name" value="Metallo-dependent phosphatases"/>
    <property type="match status" value="1"/>
</dbReference>
<dbReference type="InterPro" id="IPR033308">
    <property type="entry name" value="PGAP5/Cdc1/Ted1"/>
</dbReference>
<dbReference type="EMBL" id="KB096411">
    <property type="protein sequence ID" value="ESO04966.1"/>
    <property type="molecule type" value="Genomic_DNA"/>
</dbReference>
<feature type="transmembrane region" description="Helical" evidence="5">
    <location>
        <begin position="12"/>
        <end position="29"/>
    </location>
</feature>
<dbReference type="EMBL" id="AMQM01004013">
    <property type="status" value="NOT_ANNOTATED_CDS"/>
    <property type="molecule type" value="Genomic_DNA"/>
</dbReference>
<sequence length="359" mass="41870">MKCLPKYSLRGFSKWTVFIIILTAIIPLYNEIISFDLASLQWTHLNTTDQKTLKILFVADPQIVGLVNEHWLLGYITRWDCDRYIKNGFSRALEHVKPDVIIFLGDLFDEGSRATDTQYATYVERFSNIFVDPYLIRRIYIPGDNDVGGEGFDFLENWKLQRFHRHFPCLNDPVVRIGDFVDVIRMNNYKDRLDQGVLDLNEINKKSTNNIKMFISHLGVIDYYYYMKDKIEKISPNIIVAGHEHHSSYLKCQKCLTKNSVETSYSFDENHNILKDKLRGKSTVYQITVPTCSYRMGTAKAGYGYMAIDGNSRMQYTVLWLPQRYPQLFLYLGYLLLLLLAVSVRKCCSARVKLYSIRC</sequence>
<evidence type="ECO:0000256" key="1">
    <source>
        <dbReference type="ARBA" id="ARBA00004141"/>
    </source>
</evidence>
<feature type="transmembrane region" description="Helical" evidence="5">
    <location>
        <begin position="328"/>
        <end position="348"/>
    </location>
</feature>
<evidence type="ECO:0000313" key="9">
    <source>
        <dbReference type="Proteomes" id="UP000015101"/>
    </source>
</evidence>
<protein>
    <recommendedName>
        <fullName evidence="6">Calcineurin-like phosphoesterase domain-containing protein</fullName>
    </recommendedName>
</protein>
<dbReference type="OMA" id="MDVGDIH"/>
<keyword evidence="4 5" id="KW-0472">Membrane</keyword>
<dbReference type="GO" id="GO:0006506">
    <property type="term" value="P:GPI anchor biosynthetic process"/>
    <property type="evidence" value="ECO:0000318"/>
    <property type="project" value="GO_Central"/>
</dbReference>
<dbReference type="OrthoDB" id="5977743at2759"/>
<reference evidence="9" key="1">
    <citation type="submission" date="2012-12" db="EMBL/GenBank/DDBJ databases">
        <authorList>
            <person name="Hellsten U."/>
            <person name="Grimwood J."/>
            <person name="Chapman J.A."/>
            <person name="Shapiro H."/>
            <person name="Aerts A."/>
            <person name="Otillar R.P."/>
            <person name="Terry A.Y."/>
            <person name="Boore J.L."/>
            <person name="Simakov O."/>
            <person name="Marletaz F."/>
            <person name="Cho S.-J."/>
            <person name="Edsinger-Gonzales E."/>
            <person name="Havlak P."/>
            <person name="Kuo D.-H."/>
            <person name="Larsson T."/>
            <person name="Lv J."/>
            <person name="Arendt D."/>
            <person name="Savage R."/>
            <person name="Osoegawa K."/>
            <person name="de Jong P."/>
            <person name="Lindberg D.R."/>
            <person name="Seaver E.C."/>
            <person name="Weisblat D.A."/>
            <person name="Putnam N.H."/>
            <person name="Grigoriev I.V."/>
            <person name="Rokhsar D.S."/>
        </authorList>
    </citation>
    <scope>NUCLEOTIDE SEQUENCE</scope>
</reference>
<dbReference type="CTD" id="20210179"/>
<comment type="subcellular location">
    <subcellularLocation>
        <location evidence="1">Membrane</location>
        <topology evidence="1">Multi-pass membrane protein</topology>
    </subcellularLocation>
</comment>
<dbReference type="GO" id="GO:0016020">
    <property type="term" value="C:membrane"/>
    <property type="evidence" value="ECO:0007669"/>
    <property type="project" value="UniProtKB-SubCell"/>
</dbReference>
<evidence type="ECO:0000313" key="8">
    <source>
        <dbReference type="EnsemblMetazoa" id="HelroP185536"/>
    </source>
</evidence>
<proteinExistence type="predicted"/>
<dbReference type="AlphaFoldDB" id="T1FMY0"/>
<evidence type="ECO:0000256" key="4">
    <source>
        <dbReference type="ARBA" id="ARBA00023136"/>
    </source>
</evidence>
<dbReference type="GeneID" id="20210179"/>
<dbReference type="GO" id="GO:0016787">
    <property type="term" value="F:hydrolase activity"/>
    <property type="evidence" value="ECO:0007669"/>
    <property type="project" value="InterPro"/>
</dbReference>
<dbReference type="EnsemblMetazoa" id="HelroT185536">
    <property type="protein sequence ID" value="HelroP185536"/>
    <property type="gene ID" value="HelroG185536"/>
</dbReference>
<dbReference type="GO" id="GO:0005783">
    <property type="term" value="C:endoplasmic reticulum"/>
    <property type="evidence" value="ECO:0000318"/>
    <property type="project" value="GO_Central"/>
</dbReference>
<organism evidence="8 9">
    <name type="scientific">Helobdella robusta</name>
    <name type="common">Californian leech</name>
    <dbReference type="NCBI Taxonomy" id="6412"/>
    <lineage>
        <taxon>Eukaryota</taxon>
        <taxon>Metazoa</taxon>
        <taxon>Spiralia</taxon>
        <taxon>Lophotrochozoa</taxon>
        <taxon>Annelida</taxon>
        <taxon>Clitellata</taxon>
        <taxon>Hirudinea</taxon>
        <taxon>Rhynchobdellida</taxon>
        <taxon>Glossiphoniidae</taxon>
        <taxon>Helobdella</taxon>
    </lineage>
</organism>
<dbReference type="KEGG" id="hro:HELRODRAFT_185536"/>
<dbReference type="RefSeq" id="XP_009016899.1">
    <property type="nucleotide sequence ID" value="XM_009018651.1"/>
</dbReference>
<gene>
    <name evidence="8" type="primary">20210179</name>
    <name evidence="7" type="ORF">HELRODRAFT_185536</name>
</gene>
<evidence type="ECO:0000259" key="6">
    <source>
        <dbReference type="Pfam" id="PF00149"/>
    </source>
</evidence>